<dbReference type="Gene3D" id="2.160.20.10">
    <property type="entry name" value="Single-stranded right-handed beta-helix, Pectin lyase-like"/>
    <property type="match status" value="1"/>
</dbReference>
<accession>A0ABZ0HM22</accession>
<organism evidence="3 4">
    <name type="scientific">Tritonibacter scottomollicae</name>
    <name type="common">Epibacterium scottomollicae</name>
    <dbReference type="NCBI Taxonomy" id="483013"/>
    <lineage>
        <taxon>Bacteria</taxon>
        <taxon>Pseudomonadati</taxon>
        <taxon>Pseudomonadota</taxon>
        <taxon>Alphaproteobacteria</taxon>
        <taxon>Rhodobacterales</taxon>
        <taxon>Paracoccaceae</taxon>
        <taxon>Tritonibacter</taxon>
    </lineage>
</organism>
<dbReference type="InterPro" id="IPR008638">
    <property type="entry name" value="FhaB/CdiA-like_TPS"/>
</dbReference>
<evidence type="ECO:0000259" key="2">
    <source>
        <dbReference type="SMART" id="SM00912"/>
    </source>
</evidence>
<feature type="domain" description="Filamentous haemagglutinin FhaB/tRNA nuclease CdiA-like TPS" evidence="2">
    <location>
        <begin position="51"/>
        <end position="151"/>
    </location>
</feature>
<reference evidence="3 4" key="1">
    <citation type="submission" date="2023-10" db="EMBL/GenBank/DDBJ databases">
        <title>Eight complete genome sequences of bacteria isolated from laboratory stock of Giant Kelp gametophytes.</title>
        <authorList>
            <person name="Tolentino B."/>
            <person name="Nuzhdin S."/>
        </authorList>
    </citation>
    <scope>NUCLEOTIDE SEQUENCE [LARGE SCALE GENOMIC DNA]</scope>
    <source>
        <strain evidence="3 4">LC.270.F.C4</strain>
        <plasmid evidence="3 4">unnamed3</plasmid>
    </source>
</reference>
<dbReference type="InterPro" id="IPR011050">
    <property type="entry name" value="Pectin_lyase_fold/virulence"/>
</dbReference>
<feature type="chain" id="PRO_5047038607" evidence="1">
    <location>
        <begin position="36"/>
        <end position="822"/>
    </location>
</feature>
<gene>
    <name evidence="3" type="ORF">R1T40_21120</name>
</gene>
<dbReference type="RefSeq" id="WP_317387072.1">
    <property type="nucleotide sequence ID" value="NZ_CP136706.1"/>
</dbReference>
<protein>
    <submittedName>
        <fullName evidence="3">Filamentous hemagglutinin N-terminal domain-containing protein</fullName>
    </submittedName>
</protein>
<name>A0ABZ0HM22_TRISK</name>
<keyword evidence="3" id="KW-0614">Plasmid</keyword>
<proteinExistence type="predicted"/>
<dbReference type="NCBIfam" id="TIGR01901">
    <property type="entry name" value="adhes_NPXG"/>
    <property type="match status" value="1"/>
</dbReference>
<evidence type="ECO:0000313" key="3">
    <source>
        <dbReference type="EMBL" id="WOI35377.1"/>
    </source>
</evidence>
<keyword evidence="1" id="KW-0732">Signal</keyword>
<evidence type="ECO:0000313" key="4">
    <source>
        <dbReference type="Proteomes" id="UP001302666"/>
    </source>
</evidence>
<feature type="signal peptide" evidence="1">
    <location>
        <begin position="1"/>
        <end position="35"/>
    </location>
</feature>
<evidence type="ECO:0000256" key="1">
    <source>
        <dbReference type="SAM" id="SignalP"/>
    </source>
</evidence>
<dbReference type="Proteomes" id="UP001302666">
    <property type="component" value="Plasmid unnamed3"/>
</dbReference>
<dbReference type="Pfam" id="PF05860">
    <property type="entry name" value="TPS"/>
    <property type="match status" value="1"/>
</dbReference>
<dbReference type="SMART" id="SM00912">
    <property type="entry name" value="Haemagg_act"/>
    <property type="match status" value="1"/>
</dbReference>
<sequence>MPAFDVRISQARLKHTASVLALAALVFLSPASLLAQVVPDGSTATNVVVNTDGSVTVGIANAPNGISHNRYTEFNVPKPGVQLDNRAEAARTIVNEVTGTSRTDIEGPVEVLGQRAHVIVANPNGIVIDGGRFVNTGRVALTTGQISTTQRQIAPGIFQDNVVSTVNGGTITVKGGGLSGQMDAIDLIAHSIRVDGPITNESTNAGASIRLAAGSSSTEFDSSVLPGNTGLSWGNITGAGATSDGAVLVEITRPGVLRANRVGIEVSDQGAGVRFAGEGYATARSFTLSADGLIDLGSAKIEAPAGISASGRSVTIDDSTLTASEGPVSLAATEAGGDGITGFDFSLSGQNLSLSSERNLSFGITEDGTASLTSTSGDIMLQAKGAFAGAGGTFTAHRNLFISADQRLSFSESTLGATKGSIQLDSKGAFTATGTVANAFGHLLVTADEARLAKGTRRSELKAENGSFILTTFGTNSAGHLNNTGSLIQGSVQTEGLKDSAETESTGAVTLNVKGSVINTTAEDLAVIFGAGGDVAIRTGVNTDNNRGRILANGDVKLIAQGDVLNMVEAPNGAVDPEVVQYTRKGKRQWWTLWIKRKRESYVSYDYGTLESIDQLAAITATGGVSIETSGSLINQGGDINANDGDLEIKALRVETIGLGSGKVYVRKTCVLTCSYEGDGSVAYFGGRLNASENIKIASPKKFHNKAGSVFAIGDVEIISGDIELEAALVPTLVTRPKGLYSFWASKAAWVFLRDQFGSIVADTGNITVTSDRPVKIRGGTLTAGGNVELENGRKIVRAPGAQSDAPNDTIGFFADLPLIRQ</sequence>
<dbReference type="EMBL" id="CP136706">
    <property type="protein sequence ID" value="WOI35377.1"/>
    <property type="molecule type" value="Genomic_DNA"/>
</dbReference>
<dbReference type="SUPFAM" id="SSF51126">
    <property type="entry name" value="Pectin lyase-like"/>
    <property type="match status" value="1"/>
</dbReference>
<geneLocation type="plasmid" evidence="3 4">
    <name>unnamed3</name>
</geneLocation>
<dbReference type="InterPro" id="IPR012334">
    <property type="entry name" value="Pectin_lyas_fold"/>
</dbReference>
<keyword evidence="4" id="KW-1185">Reference proteome</keyword>